<gene>
    <name evidence="1" type="ORF">G6F64_005280</name>
</gene>
<dbReference type="CDD" id="cd09917">
    <property type="entry name" value="F-box_SF"/>
    <property type="match status" value="1"/>
</dbReference>
<dbReference type="InterPro" id="IPR032675">
    <property type="entry name" value="LRR_dom_sf"/>
</dbReference>
<protein>
    <recommendedName>
        <fullName evidence="3">F-box domain-containing protein</fullName>
    </recommendedName>
</protein>
<organism evidence="1 2">
    <name type="scientific">Rhizopus oryzae</name>
    <name type="common">Mucormycosis agent</name>
    <name type="synonym">Rhizopus arrhizus var. delemar</name>
    <dbReference type="NCBI Taxonomy" id="64495"/>
    <lineage>
        <taxon>Eukaryota</taxon>
        <taxon>Fungi</taxon>
        <taxon>Fungi incertae sedis</taxon>
        <taxon>Mucoromycota</taxon>
        <taxon>Mucoromycotina</taxon>
        <taxon>Mucoromycetes</taxon>
        <taxon>Mucorales</taxon>
        <taxon>Mucorineae</taxon>
        <taxon>Rhizopodaceae</taxon>
        <taxon>Rhizopus</taxon>
    </lineage>
</organism>
<evidence type="ECO:0008006" key="3">
    <source>
        <dbReference type="Google" id="ProtNLM"/>
    </source>
</evidence>
<comment type="caution">
    <text evidence="1">The sequence shown here is derived from an EMBL/GenBank/DDBJ whole genome shotgun (WGS) entry which is preliminary data.</text>
</comment>
<accession>A0A9P6XAW9</accession>
<keyword evidence="2" id="KW-1185">Reference proteome</keyword>
<proteinExistence type="predicted"/>
<dbReference type="EMBL" id="JAANQT010000631">
    <property type="protein sequence ID" value="KAG1309480.1"/>
    <property type="molecule type" value="Genomic_DNA"/>
</dbReference>
<dbReference type="AlphaFoldDB" id="A0A9P6XAW9"/>
<evidence type="ECO:0000313" key="1">
    <source>
        <dbReference type="EMBL" id="KAG1309480.1"/>
    </source>
</evidence>
<dbReference type="Gene3D" id="3.80.10.10">
    <property type="entry name" value="Ribonuclease Inhibitor"/>
    <property type="match status" value="1"/>
</dbReference>
<name>A0A9P6XAW9_RHIOR</name>
<dbReference type="SUPFAM" id="SSF52047">
    <property type="entry name" value="RNI-like"/>
    <property type="match status" value="1"/>
</dbReference>
<evidence type="ECO:0000313" key="2">
    <source>
        <dbReference type="Proteomes" id="UP000716291"/>
    </source>
</evidence>
<reference evidence="1" key="1">
    <citation type="journal article" date="2020" name="Microb. Genom.">
        <title>Genetic diversity of clinical and environmental Mucorales isolates obtained from an investigation of mucormycosis cases among solid organ transplant recipients.</title>
        <authorList>
            <person name="Nguyen M.H."/>
            <person name="Kaul D."/>
            <person name="Muto C."/>
            <person name="Cheng S.J."/>
            <person name="Richter R.A."/>
            <person name="Bruno V.M."/>
            <person name="Liu G."/>
            <person name="Beyhan S."/>
            <person name="Sundermann A.J."/>
            <person name="Mounaud S."/>
            <person name="Pasculle A.W."/>
            <person name="Nierman W.C."/>
            <person name="Driscoll E."/>
            <person name="Cumbie R."/>
            <person name="Clancy C.J."/>
            <person name="Dupont C.L."/>
        </authorList>
    </citation>
    <scope>NUCLEOTIDE SEQUENCE</scope>
    <source>
        <strain evidence="1">GL11</strain>
    </source>
</reference>
<sequence>MKLSTELLESIALFCSSKELAHLCLVNRYFYSVVIRLLYKNVMILSPRQYMSFKSTRPTLKSLVRRLDFSGYTTRGTRMPESKSKLVVTTDSLGWLLRECDRVQDLLVGEELMDVFLPLTVHARLRTLDLTGFTGAVRDTGGLIETVDDLENISFYHSTALSQDQFLIPLFQRLSAKGVQLKKLDLGQTKITSALFSHLPSPQHLSHLSLRACHSLVCCSDLMCYLERCHQLKDLKLSGQFCSSCLSRLFRSLPASLDTLDLTGLDAVIKEETLALLPNQLKYLSFANCHLNPSSLFPRLPSTLIYLNLQSLVPLDLSLLQNATPKVIEISSSHTKGYPDQWGDWKLKHHGRRLFYAKMDPSELYSKKIILSTTHSLSPMNRYWCFAL</sequence>
<dbReference type="Proteomes" id="UP000716291">
    <property type="component" value="Unassembled WGS sequence"/>
</dbReference>